<dbReference type="InterPro" id="IPR036388">
    <property type="entry name" value="WH-like_DNA-bd_sf"/>
</dbReference>
<evidence type="ECO:0000256" key="5">
    <source>
        <dbReference type="ARBA" id="ARBA00023163"/>
    </source>
</evidence>
<evidence type="ECO:0000256" key="3">
    <source>
        <dbReference type="ARBA" id="ARBA00022777"/>
    </source>
</evidence>
<dbReference type="InterPro" id="IPR003594">
    <property type="entry name" value="HATPase_dom"/>
</dbReference>
<gene>
    <name evidence="8" type="ORF">Aiant_76570</name>
</gene>
<sequence>MMTISTDQDDGEKGAAVSTSRGQGWAQAFVDLSDTLVAEFDIVDFLHVLATRCVDLLSVQAAGIMIGDQRGALRLMASSSEQARLLELFEVEMSEGPCVDCYRLGAGVADPDLANPDPRWPRFAARARQAGFRAAHAVPVRLRDENIGVLNLFSTDPGLLDPVDAQTARALANITTLGLLQHRDVEYRQVLAEQVQHAMNSRVVLEQAKGVLAEYLGLDMATAFAELRRLAARVGQRLSDVAAAVTAGDYDDPASGAWGQVRMLLIRRFDGETLAALRSMVHTAVVRHGLPEADAAKFVLAVHEAVVNAVVHGGGLGQFVLWRHAGNLFAEVSDQGPGIPEDRRGIPERPGGDAATARGLWLIRSVCADVDIDTGDTGTRLLMRYPMGTSDLSGPPPGR</sequence>
<dbReference type="Pfam" id="PF13185">
    <property type="entry name" value="GAF_2"/>
    <property type="match status" value="1"/>
</dbReference>
<organism evidence="8 9">
    <name type="scientific">Actinoplanes ianthinogenes</name>
    <dbReference type="NCBI Taxonomy" id="122358"/>
    <lineage>
        <taxon>Bacteria</taxon>
        <taxon>Bacillati</taxon>
        <taxon>Actinomycetota</taxon>
        <taxon>Actinomycetes</taxon>
        <taxon>Micromonosporales</taxon>
        <taxon>Micromonosporaceae</taxon>
        <taxon>Actinoplanes</taxon>
    </lineage>
</organism>
<name>A0ABM7M625_9ACTN</name>
<accession>A0ABM7M625</accession>
<evidence type="ECO:0000313" key="9">
    <source>
        <dbReference type="Proteomes" id="UP000676967"/>
    </source>
</evidence>
<dbReference type="EMBL" id="AP023356">
    <property type="protein sequence ID" value="BCJ47000.1"/>
    <property type="molecule type" value="Genomic_DNA"/>
</dbReference>
<dbReference type="Pfam" id="PF13581">
    <property type="entry name" value="HATPase_c_2"/>
    <property type="match status" value="1"/>
</dbReference>
<dbReference type="PANTHER" id="PTHR35526:SF3">
    <property type="entry name" value="ANTI-SIGMA-F FACTOR RSBW"/>
    <property type="match status" value="1"/>
</dbReference>
<reference evidence="8 9" key="1">
    <citation type="submission" date="2020-08" db="EMBL/GenBank/DDBJ databases">
        <title>Whole genome shotgun sequence of Actinoplanes ianthinogenes NBRC 13996.</title>
        <authorList>
            <person name="Komaki H."/>
            <person name="Tamura T."/>
        </authorList>
    </citation>
    <scope>NUCLEOTIDE SEQUENCE [LARGE SCALE GENOMIC DNA]</scope>
    <source>
        <strain evidence="8 9">NBRC 13996</strain>
    </source>
</reference>
<dbReference type="SUPFAM" id="SSF52172">
    <property type="entry name" value="CheY-like"/>
    <property type="match status" value="1"/>
</dbReference>
<evidence type="ECO:0000259" key="7">
    <source>
        <dbReference type="PROSITE" id="PS50921"/>
    </source>
</evidence>
<dbReference type="CDD" id="cd16936">
    <property type="entry name" value="HATPase_RsbW-like"/>
    <property type="match status" value="1"/>
</dbReference>
<keyword evidence="1" id="KW-0723">Serine/threonine-protein kinase</keyword>
<keyword evidence="5" id="KW-0804">Transcription</keyword>
<dbReference type="InterPro" id="IPR003018">
    <property type="entry name" value="GAF"/>
</dbReference>
<dbReference type="SMART" id="SM01012">
    <property type="entry name" value="ANTAR"/>
    <property type="match status" value="1"/>
</dbReference>
<dbReference type="Gene3D" id="3.30.565.10">
    <property type="entry name" value="Histidine kinase-like ATPase, C-terminal domain"/>
    <property type="match status" value="1"/>
</dbReference>
<dbReference type="Gene3D" id="1.10.10.10">
    <property type="entry name" value="Winged helix-like DNA-binding domain superfamily/Winged helix DNA-binding domain"/>
    <property type="match status" value="1"/>
</dbReference>
<evidence type="ECO:0000256" key="2">
    <source>
        <dbReference type="ARBA" id="ARBA00022679"/>
    </source>
</evidence>
<dbReference type="SMART" id="SM00065">
    <property type="entry name" value="GAF"/>
    <property type="match status" value="1"/>
</dbReference>
<dbReference type="PROSITE" id="PS50921">
    <property type="entry name" value="ANTAR"/>
    <property type="match status" value="1"/>
</dbReference>
<keyword evidence="2" id="KW-0808">Transferase</keyword>
<feature type="domain" description="ANTAR" evidence="7">
    <location>
        <begin position="185"/>
        <end position="246"/>
    </location>
</feature>
<evidence type="ECO:0000256" key="6">
    <source>
        <dbReference type="SAM" id="MobiDB-lite"/>
    </source>
</evidence>
<dbReference type="Pfam" id="PF03861">
    <property type="entry name" value="ANTAR"/>
    <property type="match status" value="1"/>
</dbReference>
<protein>
    <recommendedName>
        <fullName evidence="7">ANTAR domain-containing protein</fullName>
    </recommendedName>
</protein>
<feature type="compositionally biased region" description="Basic and acidic residues" evidence="6">
    <location>
        <begin position="340"/>
        <end position="351"/>
    </location>
</feature>
<evidence type="ECO:0000256" key="1">
    <source>
        <dbReference type="ARBA" id="ARBA00022527"/>
    </source>
</evidence>
<dbReference type="InterPro" id="IPR011006">
    <property type="entry name" value="CheY-like_superfamily"/>
</dbReference>
<keyword evidence="3" id="KW-0418">Kinase</keyword>
<evidence type="ECO:0000313" key="8">
    <source>
        <dbReference type="EMBL" id="BCJ47000.1"/>
    </source>
</evidence>
<feature type="region of interest" description="Disordered" evidence="6">
    <location>
        <begin position="333"/>
        <end position="352"/>
    </location>
</feature>
<dbReference type="InterPro" id="IPR005561">
    <property type="entry name" value="ANTAR"/>
</dbReference>
<dbReference type="PANTHER" id="PTHR35526">
    <property type="entry name" value="ANTI-SIGMA-F FACTOR RSBW-RELATED"/>
    <property type="match status" value="1"/>
</dbReference>
<evidence type="ECO:0000256" key="4">
    <source>
        <dbReference type="ARBA" id="ARBA00023015"/>
    </source>
</evidence>
<dbReference type="InterPro" id="IPR036890">
    <property type="entry name" value="HATPase_C_sf"/>
</dbReference>
<keyword evidence="4" id="KW-0805">Transcription regulation</keyword>
<proteinExistence type="predicted"/>
<dbReference type="Gene3D" id="3.30.450.40">
    <property type="match status" value="1"/>
</dbReference>
<dbReference type="SUPFAM" id="SSF55781">
    <property type="entry name" value="GAF domain-like"/>
    <property type="match status" value="1"/>
</dbReference>
<dbReference type="Proteomes" id="UP000676967">
    <property type="component" value="Chromosome"/>
</dbReference>
<dbReference type="InterPro" id="IPR050267">
    <property type="entry name" value="Anti-sigma-factor_SerPK"/>
</dbReference>
<dbReference type="InterPro" id="IPR029016">
    <property type="entry name" value="GAF-like_dom_sf"/>
</dbReference>
<dbReference type="SUPFAM" id="SSF55874">
    <property type="entry name" value="ATPase domain of HSP90 chaperone/DNA topoisomerase II/histidine kinase"/>
    <property type="match status" value="1"/>
</dbReference>
<keyword evidence="9" id="KW-1185">Reference proteome</keyword>